<name>A0A517Q0V7_9PLAN</name>
<dbReference type="Proteomes" id="UP000315647">
    <property type="component" value="Chromosome"/>
</dbReference>
<dbReference type="EMBL" id="CP037421">
    <property type="protein sequence ID" value="QDT25263.1"/>
    <property type="molecule type" value="Genomic_DNA"/>
</dbReference>
<evidence type="ECO:0000313" key="2">
    <source>
        <dbReference type="Proteomes" id="UP000315647"/>
    </source>
</evidence>
<protein>
    <submittedName>
        <fullName evidence="1">Uncharacterized protein</fullName>
    </submittedName>
</protein>
<dbReference type="AlphaFoldDB" id="A0A517Q0V7"/>
<sequence length="641" mass="71928">MLGNWKMEEIMSIEFGQAVPQQYWSLSDEEFLQAVRWASKPRGDLMKGAQFGDLKRFGQGLTARLKEIAKQKKQTKHSAEMLWSALWSAEEVEDPGRTADLINLVESACNLPGKNKKVSQSGKRKKTPRLSWDEVSRLLYGWLEQVTLSEPMQPFELLLLMELLENVGYRLAPATLISVWRACLSAAAAICFKLEETDFSETPDDQVLLNSGEIPWRASFLFSQVAGAKNLRQLGQQNLRDGFFDRTDTDGTPHADMLSRIDFWLATLTRSLFISQVWKKRLWDQEARDRFQLTIQVLVATSNASGKLALCPVHTIDHSSLLSLAAWFSGLSSRSAERMYLKSLSSGKKKQSPFFIQADDHAANQSDWSALAVMRNYWSDASNLLMVTWNGDLPAISLSALGKQLLEGRWEFSLTVNGTEVSGDGEWSAVCWNSDEDADYLELQMELDGGYTLERQILLPRNQHFVFLADIVNGSEAARLEYRSLLPVSAGYTGSVDEETHELSLKTKGMSARVFPLGLPQERDFFQPGSLSLNEQGQIELQQQAAEATALYVPLVIDWEPDLKRKPADWSSLTISEAGQISPRDVAAGHRLRIGKHQLLVYRSLKKGEVARAVLGHHTSYESVIGRFDSDGDLTPLLFVE</sequence>
<keyword evidence="2" id="KW-1185">Reference proteome</keyword>
<reference evidence="1 2" key="1">
    <citation type="submission" date="2019-03" db="EMBL/GenBank/DDBJ databases">
        <title>Deep-cultivation of Planctomycetes and their phenomic and genomic characterization uncovers novel biology.</title>
        <authorList>
            <person name="Wiegand S."/>
            <person name="Jogler M."/>
            <person name="Boedeker C."/>
            <person name="Pinto D."/>
            <person name="Vollmers J."/>
            <person name="Rivas-Marin E."/>
            <person name="Kohn T."/>
            <person name="Peeters S.H."/>
            <person name="Heuer A."/>
            <person name="Rast P."/>
            <person name="Oberbeckmann S."/>
            <person name="Bunk B."/>
            <person name="Jeske O."/>
            <person name="Meyerdierks A."/>
            <person name="Storesund J.E."/>
            <person name="Kallscheuer N."/>
            <person name="Luecker S."/>
            <person name="Lage O.M."/>
            <person name="Pohl T."/>
            <person name="Merkel B.J."/>
            <person name="Hornburger P."/>
            <person name="Mueller R.-W."/>
            <person name="Bruemmer F."/>
            <person name="Labrenz M."/>
            <person name="Spormann A.M."/>
            <person name="Op den Camp H."/>
            <person name="Overmann J."/>
            <person name="Amann R."/>
            <person name="Jetten M.S.M."/>
            <person name="Mascher T."/>
            <person name="Medema M.H."/>
            <person name="Devos D.P."/>
            <person name="Kaster A.-K."/>
            <person name="Ovreas L."/>
            <person name="Rohde M."/>
            <person name="Galperin M.Y."/>
            <person name="Jogler C."/>
        </authorList>
    </citation>
    <scope>NUCLEOTIDE SEQUENCE [LARGE SCALE GENOMIC DNA]</scope>
    <source>
        <strain evidence="1 2">Enr10</strain>
    </source>
</reference>
<gene>
    <name evidence="1" type="ORF">Enr10x_05580</name>
</gene>
<evidence type="ECO:0000313" key="1">
    <source>
        <dbReference type="EMBL" id="QDT25263.1"/>
    </source>
</evidence>
<organism evidence="1 2">
    <name type="scientific">Gimesia panareensis</name>
    <dbReference type="NCBI Taxonomy" id="2527978"/>
    <lineage>
        <taxon>Bacteria</taxon>
        <taxon>Pseudomonadati</taxon>
        <taxon>Planctomycetota</taxon>
        <taxon>Planctomycetia</taxon>
        <taxon>Planctomycetales</taxon>
        <taxon>Planctomycetaceae</taxon>
        <taxon>Gimesia</taxon>
    </lineage>
</organism>
<accession>A0A517Q0V7</accession>
<proteinExistence type="predicted"/>